<feature type="transmembrane region" description="Helical" evidence="7">
    <location>
        <begin position="90"/>
        <end position="114"/>
    </location>
</feature>
<keyword evidence="3 7" id="KW-1133">Transmembrane helix</keyword>
<evidence type="ECO:0000256" key="7">
    <source>
        <dbReference type="SAM" id="Phobius"/>
    </source>
</evidence>
<evidence type="ECO:0000256" key="6">
    <source>
        <dbReference type="SAM" id="MobiDB-lite"/>
    </source>
</evidence>
<dbReference type="Proteomes" id="UP000276776">
    <property type="component" value="Unassembled WGS sequence"/>
</dbReference>
<sequence>MQPVRQEMYTGAQQGNSKNVEGKTTNHLRDREYYFARGPLNGSYCCRPAGIIRIMEIMMGIFQVIGLVILSLIVSVYGPGPFIGILFGQTFMMIFAGAAVCFSFIFLIVFLFELHETHLYFWPWRTSDFTFSMTACFSYVILGFIEAYYSTGAWSHHCNEIGSDGIIHNHCRTIYEWLFASFLSFFNGFLYGLSAFLVHRNQYN</sequence>
<evidence type="ECO:0000256" key="3">
    <source>
        <dbReference type="ARBA" id="ARBA00022989"/>
    </source>
</evidence>
<evidence type="ECO:0000256" key="4">
    <source>
        <dbReference type="ARBA" id="ARBA00023136"/>
    </source>
</evidence>
<dbReference type="GO" id="GO:0016020">
    <property type="term" value="C:membrane"/>
    <property type="evidence" value="ECO:0007669"/>
    <property type="project" value="UniProtKB-SubCell"/>
</dbReference>
<keyword evidence="10" id="KW-1185">Reference proteome</keyword>
<dbReference type="InterPro" id="IPR050578">
    <property type="entry name" value="MARVEL-CKLF_proteins"/>
</dbReference>
<comment type="subcellular location">
    <subcellularLocation>
        <location evidence="1">Membrane</location>
        <topology evidence="1">Multi-pass membrane protein</topology>
    </subcellularLocation>
</comment>
<dbReference type="STRING" id="103827.A0A0N5CJ14"/>
<evidence type="ECO:0000313" key="11">
    <source>
        <dbReference type="WBParaSite" id="TCLT_0000000001-mRNA-1"/>
    </source>
</evidence>
<proteinExistence type="predicted"/>
<evidence type="ECO:0000256" key="1">
    <source>
        <dbReference type="ARBA" id="ARBA00004141"/>
    </source>
</evidence>
<evidence type="ECO:0000313" key="10">
    <source>
        <dbReference type="Proteomes" id="UP000276776"/>
    </source>
</evidence>
<protein>
    <submittedName>
        <fullName evidence="11">MARVEL domain-containing protein</fullName>
    </submittedName>
</protein>
<feature type="region of interest" description="Disordered" evidence="6">
    <location>
        <begin position="1"/>
        <end position="23"/>
    </location>
</feature>
<dbReference type="InterPro" id="IPR008253">
    <property type="entry name" value="Marvel"/>
</dbReference>
<dbReference type="Pfam" id="PF01284">
    <property type="entry name" value="MARVEL"/>
    <property type="match status" value="1"/>
</dbReference>
<gene>
    <name evidence="9" type="ORF">TCLT_LOCUS1</name>
</gene>
<reference evidence="11" key="1">
    <citation type="submission" date="2017-02" db="UniProtKB">
        <authorList>
            <consortium name="WormBaseParasite"/>
        </authorList>
    </citation>
    <scope>IDENTIFICATION</scope>
</reference>
<organism evidence="11">
    <name type="scientific">Thelazia callipaeda</name>
    <name type="common">Oriental eyeworm</name>
    <name type="synonym">Parasitic nematode</name>
    <dbReference type="NCBI Taxonomy" id="103827"/>
    <lineage>
        <taxon>Eukaryota</taxon>
        <taxon>Metazoa</taxon>
        <taxon>Ecdysozoa</taxon>
        <taxon>Nematoda</taxon>
        <taxon>Chromadorea</taxon>
        <taxon>Rhabditida</taxon>
        <taxon>Spirurina</taxon>
        <taxon>Spiruromorpha</taxon>
        <taxon>Thelazioidea</taxon>
        <taxon>Thelaziidae</taxon>
        <taxon>Thelazia</taxon>
    </lineage>
</organism>
<name>A0A0N5CJ14_THECL</name>
<evidence type="ECO:0000259" key="8">
    <source>
        <dbReference type="PROSITE" id="PS51225"/>
    </source>
</evidence>
<reference evidence="9 10" key="2">
    <citation type="submission" date="2018-11" db="EMBL/GenBank/DDBJ databases">
        <authorList>
            <consortium name="Pathogen Informatics"/>
        </authorList>
    </citation>
    <scope>NUCLEOTIDE SEQUENCE [LARGE SCALE GENOMIC DNA]</scope>
</reference>
<evidence type="ECO:0000256" key="2">
    <source>
        <dbReference type="ARBA" id="ARBA00022692"/>
    </source>
</evidence>
<feature type="transmembrane region" description="Helical" evidence="7">
    <location>
        <begin position="57"/>
        <end position="78"/>
    </location>
</feature>
<keyword evidence="2 5" id="KW-0812">Transmembrane</keyword>
<dbReference type="OMA" id="WSNNCND"/>
<dbReference type="PANTHER" id="PTHR22776">
    <property type="entry name" value="MARVEL-CONTAINING POTENTIAL LIPID RAFT-ASSOCIATED PROTEIN"/>
    <property type="match status" value="1"/>
</dbReference>
<dbReference type="WBParaSite" id="TCLT_0000000001-mRNA-1">
    <property type="protein sequence ID" value="TCLT_0000000001-mRNA-1"/>
    <property type="gene ID" value="TCLT_0000000001"/>
</dbReference>
<dbReference type="EMBL" id="UYYF01000001">
    <property type="protein sequence ID" value="VDM94782.1"/>
    <property type="molecule type" value="Genomic_DNA"/>
</dbReference>
<evidence type="ECO:0000256" key="5">
    <source>
        <dbReference type="PROSITE-ProRule" id="PRU00581"/>
    </source>
</evidence>
<dbReference type="PANTHER" id="PTHR22776:SF91">
    <property type="entry name" value="MARVEL DOMAIN-CONTAINING PROTEIN"/>
    <property type="match status" value="1"/>
</dbReference>
<feature type="transmembrane region" description="Helical" evidence="7">
    <location>
        <begin position="177"/>
        <end position="198"/>
    </location>
</feature>
<feature type="compositionally biased region" description="Polar residues" evidence="6">
    <location>
        <begin position="11"/>
        <end position="23"/>
    </location>
</feature>
<keyword evidence="4 5" id="KW-0472">Membrane</keyword>
<dbReference type="OrthoDB" id="5840883at2759"/>
<dbReference type="PROSITE" id="PS51225">
    <property type="entry name" value="MARVEL"/>
    <property type="match status" value="1"/>
</dbReference>
<accession>A0A0N5CJ14</accession>
<feature type="domain" description="MARVEL" evidence="8">
    <location>
        <begin position="44"/>
        <end position="203"/>
    </location>
</feature>
<evidence type="ECO:0000313" key="9">
    <source>
        <dbReference type="EMBL" id="VDM94782.1"/>
    </source>
</evidence>
<dbReference type="AlphaFoldDB" id="A0A0N5CJ14"/>